<sequence length="177" mass="19741">RRSLVTTLTHTLVIYEPYTTGPLPPRQTLSNAQDHNNVIPPRVIAPICVESTLEDFPAAELRSHSAFSPCRFTSLCHLGFCIELFLCCAHGPGGCATGLAYQRHFVKALEEPPGVILSVRHTVSRHTQLVSIESEMWPSQATRHRWLLRWAAALGTKLPRLPIKAPARMLTFVPMLK</sequence>
<dbReference type="EMBL" id="CM043792">
    <property type="protein sequence ID" value="KAI4822488.1"/>
    <property type="molecule type" value="Genomic_DNA"/>
</dbReference>
<evidence type="ECO:0000313" key="2">
    <source>
        <dbReference type="Proteomes" id="UP001057452"/>
    </source>
</evidence>
<accession>A0ACB9X777</accession>
<comment type="caution">
    <text evidence="1">The sequence shown here is derived from an EMBL/GenBank/DDBJ whole genome shotgun (WGS) entry which is preliminary data.</text>
</comment>
<organism evidence="1 2">
    <name type="scientific">Chaenocephalus aceratus</name>
    <name type="common">Blackfin icefish</name>
    <name type="synonym">Chaenichthys aceratus</name>
    <dbReference type="NCBI Taxonomy" id="36190"/>
    <lineage>
        <taxon>Eukaryota</taxon>
        <taxon>Metazoa</taxon>
        <taxon>Chordata</taxon>
        <taxon>Craniata</taxon>
        <taxon>Vertebrata</taxon>
        <taxon>Euteleostomi</taxon>
        <taxon>Actinopterygii</taxon>
        <taxon>Neopterygii</taxon>
        <taxon>Teleostei</taxon>
        <taxon>Neoteleostei</taxon>
        <taxon>Acanthomorphata</taxon>
        <taxon>Eupercaria</taxon>
        <taxon>Perciformes</taxon>
        <taxon>Notothenioidei</taxon>
        <taxon>Channichthyidae</taxon>
        <taxon>Chaenocephalus</taxon>
    </lineage>
</organism>
<evidence type="ECO:0000313" key="1">
    <source>
        <dbReference type="EMBL" id="KAI4822488.1"/>
    </source>
</evidence>
<reference evidence="1" key="1">
    <citation type="submission" date="2022-05" db="EMBL/GenBank/DDBJ databases">
        <title>Chromosome-level genome of Chaenocephalus aceratus.</title>
        <authorList>
            <person name="Park H."/>
        </authorList>
    </citation>
    <scope>NUCLEOTIDE SEQUENCE</scope>
    <source>
        <strain evidence="1">KU_202001</strain>
    </source>
</reference>
<proteinExistence type="predicted"/>
<gene>
    <name evidence="1" type="ORF">KUCAC02_008033</name>
</gene>
<name>A0ACB9X777_CHAAC</name>
<protein>
    <submittedName>
        <fullName evidence="1">Uncharacterized protein</fullName>
    </submittedName>
</protein>
<feature type="non-terminal residue" evidence="1">
    <location>
        <position position="1"/>
    </location>
</feature>
<keyword evidence="2" id="KW-1185">Reference proteome</keyword>
<dbReference type="Proteomes" id="UP001057452">
    <property type="component" value="Chromosome 8"/>
</dbReference>